<accession>A0A0B1RVF3</accession>
<reference evidence="1 2" key="1">
    <citation type="submission" date="2014-03" db="EMBL/GenBank/DDBJ databases">
        <title>Draft genome of the hookworm Oesophagostomum dentatum.</title>
        <authorList>
            <person name="Mitreva M."/>
        </authorList>
    </citation>
    <scope>NUCLEOTIDE SEQUENCE [LARGE SCALE GENOMIC DNA]</scope>
    <source>
        <strain evidence="1 2">OD-Hann</strain>
    </source>
</reference>
<keyword evidence="2" id="KW-1185">Reference proteome</keyword>
<evidence type="ECO:0000313" key="2">
    <source>
        <dbReference type="Proteomes" id="UP000053660"/>
    </source>
</evidence>
<dbReference type="EMBL" id="KN611120">
    <property type="protein sequence ID" value="KHJ77078.1"/>
    <property type="molecule type" value="Genomic_DNA"/>
</dbReference>
<dbReference type="Proteomes" id="UP000053660">
    <property type="component" value="Unassembled WGS sequence"/>
</dbReference>
<gene>
    <name evidence="1" type="ORF">OESDEN_23302</name>
</gene>
<dbReference type="AlphaFoldDB" id="A0A0B1RVF3"/>
<sequence length="83" mass="9177">MFSTEISDYGECASPSQVSDLAELNCPAYYGNLVCFIWHQLILVAFLCQRQTIAVFFIDLLPVNVGMKNVNPFADDGLRLDGG</sequence>
<organism evidence="1 2">
    <name type="scientific">Oesophagostomum dentatum</name>
    <name type="common">Nodular worm</name>
    <dbReference type="NCBI Taxonomy" id="61180"/>
    <lineage>
        <taxon>Eukaryota</taxon>
        <taxon>Metazoa</taxon>
        <taxon>Ecdysozoa</taxon>
        <taxon>Nematoda</taxon>
        <taxon>Chromadorea</taxon>
        <taxon>Rhabditida</taxon>
        <taxon>Rhabditina</taxon>
        <taxon>Rhabditomorpha</taxon>
        <taxon>Strongyloidea</taxon>
        <taxon>Strongylidae</taxon>
        <taxon>Oesophagostomum</taxon>
    </lineage>
</organism>
<dbReference type="OrthoDB" id="5868302at2759"/>
<evidence type="ECO:0000313" key="1">
    <source>
        <dbReference type="EMBL" id="KHJ77078.1"/>
    </source>
</evidence>
<proteinExistence type="predicted"/>
<protein>
    <submittedName>
        <fullName evidence="1">Uncharacterized protein</fullName>
    </submittedName>
</protein>
<name>A0A0B1RVF3_OESDE</name>